<evidence type="ECO:0000313" key="3">
    <source>
        <dbReference type="EMBL" id="AKA61426.1"/>
    </source>
</evidence>
<dbReference type="Pfam" id="PF05257">
    <property type="entry name" value="CHAP"/>
    <property type="match status" value="1"/>
</dbReference>
<dbReference type="RefSeq" id="YP_009275932.1">
    <property type="nucleotide sequence ID" value="NC_030933.1"/>
</dbReference>
<dbReference type="EMBL" id="KP881332">
    <property type="protein sequence ID" value="AKA61426.1"/>
    <property type="molecule type" value="Genomic_DNA"/>
</dbReference>
<dbReference type="PROSITE" id="PS50911">
    <property type="entry name" value="CHAP"/>
    <property type="match status" value="1"/>
</dbReference>
<dbReference type="Gene3D" id="3.90.1720.10">
    <property type="entry name" value="endopeptidase domain like (from Nostoc punctiforme)"/>
    <property type="match status" value="1"/>
</dbReference>
<dbReference type="KEGG" id="vg:28802388"/>
<dbReference type="Proteomes" id="UP000207597">
    <property type="component" value="Segment"/>
</dbReference>
<feature type="domain" description="Peptidase C51" evidence="2">
    <location>
        <begin position="7"/>
        <end position="151"/>
    </location>
</feature>
<proteinExistence type="predicted"/>
<dbReference type="GeneID" id="28802388"/>
<protein>
    <submittedName>
        <fullName evidence="3">Amidase</fullName>
    </submittedName>
</protein>
<keyword evidence="1" id="KW-0929">Antimicrobial</keyword>
<dbReference type="SMR" id="A0A0U1ZWR4"/>
<dbReference type="InterPro" id="IPR038765">
    <property type="entry name" value="Papain-like_cys_pep_sf"/>
</dbReference>
<name>A0A0U1ZWR4_9CAUD</name>
<dbReference type="Pfam" id="PF25606">
    <property type="entry name" value="SH3b_P2"/>
    <property type="match status" value="1"/>
</dbReference>
<dbReference type="GO" id="GO:0001897">
    <property type="term" value="P:symbiont-mediated cytolysis of host cell"/>
    <property type="evidence" value="ECO:0007669"/>
    <property type="project" value="UniProtKB-ARBA"/>
</dbReference>
<organism evidence="3 4">
    <name type="scientific">Staphylococcus phage Stau2</name>
    <dbReference type="NCBI Taxonomy" id="1200862"/>
    <lineage>
        <taxon>Viruses</taxon>
        <taxon>Duplodnaviria</taxon>
        <taxon>Heunggongvirae</taxon>
        <taxon>Uroviricota</taxon>
        <taxon>Caudoviricetes</taxon>
        <taxon>Herelleviridae</taxon>
        <taxon>Twortvirinae</taxon>
        <taxon>Silviavirus</taxon>
        <taxon>Silviavirus stau2</taxon>
    </lineage>
</organism>
<evidence type="ECO:0000256" key="1">
    <source>
        <dbReference type="ARBA" id="ARBA00022529"/>
    </source>
</evidence>
<accession>A0A0U1ZWR4</accession>
<keyword evidence="4" id="KW-1185">Reference proteome</keyword>
<reference evidence="3 4" key="1">
    <citation type="journal article" date="2016" name="Virus Genes">
        <title>Genomic analysis of Staphylococcus phage Stau2 isolated from medical specimen.</title>
        <authorList>
            <person name="Hsieh S.E."/>
            <person name="Tseng Y.H."/>
            <person name="Lo H.H."/>
            <person name="Chen S.T."/>
            <person name="Wu C.N."/>
        </authorList>
    </citation>
    <scope>NUCLEOTIDE SEQUENCE [LARGE SCALE GENOMIC DNA]</scope>
</reference>
<dbReference type="InterPro" id="IPR057958">
    <property type="entry name" value="SH3b_P2_dom"/>
</dbReference>
<evidence type="ECO:0000259" key="2">
    <source>
        <dbReference type="PROSITE" id="PS50911"/>
    </source>
</evidence>
<dbReference type="InterPro" id="IPR007921">
    <property type="entry name" value="CHAP_dom"/>
</dbReference>
<dbReference type="SUPFAM" id="SSF54001">
    <property type="entry name" value="Cysteine proteinases"/>
    <property type="match status" value="1"/>
</dbReference>
<dbReference type="Gene3D" id="2.30.30.40">
    <property type="entry name" value="SH3 Domains"/>
    <property type="match status" value="1"/>
</dbReference>
<gene>
    <name evidence="3" type="ORF">Stau2_175</name>
</gene>
<evidence type="ECO:0000313" key="4">
    <source>
        <dbReference type="Proteomes" id="UP000207597"/>
    </source>
</evidence>
<sequence>MKASMTRSEFVRFLKSLEGKAIDFDGWYGQQCYDLANYGFNKLFPGYSLGGASACNIPWDNKAMLKDKARVVENTLSYIPKPGTMVIFNNSYGGGYGHVAWVLSANQNQIIVIENNWLGGGWTWGDAQGGGGWEKATVRAHGYDFPMWFIEPNFKDEVQTTWNWGGKFTADRTIKVRRTPGLRGSIVGAESFIYSGQYVNFDQVIKADGYWWIRFKYPTNPSAGNFYMAVCKITDKWERMLKEKYWGRINWK</sequence>